<evidence type="ECO:0000313" key="3">
    <source>
        <dbReference type="EMBL" id="KAG5831331.1"/>
    </source>
</evidence>
<keyword evidence="4" id="KW-1185">Reference proteome</keyword>
<evidence type="ECO:0000313" key="4">
    <source>
        <dbReference type="Proteomes" id="UP001044222"/>
    </source>
</evidence>
<dbReference type="InterPro" id="IPR044146">
    <property type="entry name" value="S1_Tex"/>
</dbReference>
<dbReference type="SUPFAM" id="SSF50249">
    <property type="entry name" value="Nucleic acid-binding proteins"/>
    <property type="match status" value="1"/>
</dbReference>
<dbReference type="SUPFAM" id="SSF158832">
    <property type="entry name" value="Tex N-terminal region-like"/>
    <property type="match status" value="1"/>
</dbReference>
<dbReference type="GO" id="GO:0003729">
    <property type="term" value="F:mRNA binding"/>
    <property type="evidence" value="ECO:0007669"/>
    <property type="project" value="TreeGrafter"/>
</dbReference>
<gene>
    <name evidence="3" type="ORF">ANANG_G00302640</name>
</gene>
<dbReference type="GO" id="GO:0006412">
    <property type="term" value="P:translation"/>
    <property type="evidence" value="ECO:0007669"/>
    <property type="project" value="TreeGrafter"/>
</dbReference>
<comment type="caution">
    <text evidence="3">The sequence shown here is derived from an EMBL/GenBank/DDBJ whole genome shotgun (WGS) entry which is preliminary data.</text>
</comment>
<dbReference type="PANTHER" id="PTHR10724:SF10">
    <property type="entry name" value="S1 RNA-BINDING DOMAIN-CONTAINING PROTEIN 1"/>
    <property type="match status" value="1"/>
</dbReference>
<protein>
    <recommendedName>
        <fullName evidence="2">S1 motif domain-containing protein</fullName>
    </recommendedName>
</protein>
<sequence>MTDDLDLSRQEGDEEEDDEEEDEWQPEAVAPKRQRKAGPAPPRPQEARRKEASGEEAPKPKEPKPKVPRKAAEKKPRAPRGRKKELSAPAEEAGGVGELGEAGGVGELGEAGGVEEAGGIAGNAAATQLKVKEERLSFRVPAGAAESGPSQELSSNQQPLPVKKEEPEDDFTFDEPATKKLKTSEAPQGKPVRLPKTGKDLRYDLQMHWDPIEVLSEVTRVERWVCANIVELFREENTIPFIVRYRKELINHMDADGVREVQLSLEELCAVSKKSQSISQALKKEGVLTAEIEEMLKNCRTLDELEHVYAPYKKGSKLSKARRAKQLGLEPAATAVIQDPQNLNLRALVKSQCEGLSSLEEVATGVRSQPRDAPLLRLQDGSEEQQQPLGERAGKPKDIDKFHLYCDFTSNVQRIQHHQTLAINRGESLKILTVKVNIPDRVKSEFCRWCVNVRWRPKGYASNELMKILHDAVEDSYKRLIQPLLCRGYRSSLTASAEKESIAMFVRNLRQRLLVCPVRGRVIMGVDPGFRHGCKLAILSPTSQILHTDVVYLHQGGGAREADKLRHLMMKYSCQTVAIGNGTACRETEEFFAGLIAQKFFLPLDVSYCIVNEAGASIYSVSPEAVKEMPDLDPNLRSAVSIGRRVQDPLAELVKIEPKHIGIGTYQHDVSQTALKAALDSVVEECVSFVGVDINICSETLMRHVAGLNAGRARSIADWREKNGPFVNREQLKLVKGLGPKSFQQCAGFIRINPENLQSCSRAEADQAAVPSEKPAAKRGKGKGPAAGVARPNPLDQTCIHPESYGIAMRFLEHVEGRVEETGRPELKQRVEASVQRVGLEQLARTLDTTPETLQLVVDGLTQPSGFDIRQGFEQADFKRGIVSMGDLRAGVVLTGRVENTTLFGAFVDIGVGRSGLIHKSNITLEKLPAEQRRRSLALGPGERVEVRVLNVDAQRGRIGLDLIRVLR</sequence>
<dbReference type="FunFam" id="2.40.50.140:FF:000146">
    <property type="entry name" value="S1 RNA-binding domain-containing protein 1"/>
    <property type="match status" value="1"/>
</dbReference>
<evidence type="ECO:0000259" key="2">
    <source>
        <dbReference type="PROSITE" id="PS50126"/>
    </source>
</evidence>
<dbReference type="InterPro" id="IPR050437">
    <property type="entry name" value="Ribos_protein_bS1-like"/>
</dbReference>
<dbReference type="InterPro" id="IPR055179">
    <property type="entry name" value="Tex-like_central_region"/>
</dbReference>
<dbReference type="SMART" id="SM00316">
    <property type="entry name" value="S1"/>
    <property type="match status" value="1"/>
</dbReference>
<dbReference type="PANTHER" id="PTHR10724">
    <property type="entry name" value="30S RIBOSOMAL PROTEIN S1"/>
    <property type="match status" value="1"/>
</dbReference>
<dbReference type="SMART" id="SM00732">
    <property type="entry name" value="YqgFc"/>
    <property type="match status" value="1"/>
</dbReference>
<feature type="region of interest" description="Disordered" evidence="1">
    <location>
        <begin position="367"/>
        <end position="395"/>
    </location>
</feature>
<dbReference type="InterPro" id="IPR012337">
    <property type="entry name" value="RNaseH-like_sf"/>
</dbReference>
<feature type="compositionally biased region" description="Gly residues" evidence="1">
    <location>
        <begin position="94"/>
        <end position="115"/>
    </location>
</feature>
<dbReference type="GO" id="GO:0003735">
    <property type="term" value="F:structural constituent of ribosome"/>
    <property type="evidence" value="ECO:0007669"/>
    <property type="project" value="TreeGrafter"/>
</dbReference>
<name>A0A9D3LJC0_ANGAN</name>
<dbReference type="Gene3D" id="1.10.150.310">
    <property type="entry name" value="Tex RuvX-like domain-like"/>
    <property type="match status" value="1"/>
</dbReference>
<dbReference type="Gene3D" id="1.10.10.650">
    <property type="entry name" value="RuvA domain 2-like"/>
    <property type="match status" value="1"/>
</dbReference>
<dbReference type="InterPro" id="IPR018974">
    <property type="entry name" value="Tex-like_N"/>
</dbReference>
<accession>A0A9D3LJC0</accession>
<feature type="region of interest" description="Disordered" evidence="1">
    <location>
        <begin position="763"/>
        <end position="797"/>
    </location>
</feature>
<dbReference type="InterPro" id="IPR012340">
    <property type="entry name" value="NA-bd_OB-fold"/>
</dbReference>
<dbReference type="Gene3D" id="3.30.420.140">
    <property type="entry name" value="YqgF/RNase H-like domain"/>
    <property type="match status" value="1"/>
</dbReference>
<dbReference type="InterPro" id="IPR003029">
    <property type="entry name" value="S1_domain"/>
</dbReference>
<feature type="domain" description="S1 motif" evidence="2">
    <location>
        <begin position="891"/>
        <end position="964"/>
    </location>
</feature>
<dbReference type="Pfam" id="PF09371">
    <property type="entry name" value="Tex_N"/>
    <property type="match status" value="1"/>
</dbReference>
<dbReference type="SUPFAM" id="SSF53098">
    <property type="entry name" value="Ribonuclease H-like"/>
    <property type="match status" value="1"/>
</dbReference>
<feature type="compositionally biased region" description="Basic and acidic residues" evidence="1">
    <location>
        <begin position="1"/>
        <end position="11"/>
    </location>
</feature>
<dbReference type="InterPro" id="IPR032639">
    <property type="entry name" value="Tex_YqgF"/>
</dbReference>
<dbReference type="EMBL" id="JAFIRN010000018">
    <property type="protein sequence ID" value="KAG5831331.1"/>
    <property type="molecule type" value="Genomic_DNA"/>
</dbReference>
<dbReference type="Pfam" id="PF22706">
    <property type="entry name" value="Tex_central_region"/>
    <property type="match status" value="1"/>
</dbReference>
<proteinExistence type="predicted"/>
<feature type="region of interest" description="Disordered" evidence="1">
    <location>
        <begin position="142"/>
        <end position="195"/>
    </location>
</feature>
<dbReference type="Gene3D" id="1.10.3500.10">
    <property type="entry name" value="Tex N-terminal region-like"/>
    <property type="match status" value="1"/>
</dbReference>
<dbReference type="Pfam" id="PF16921">
    <property type="entry name" value="Tex_YqgF"/>
    <property type="match status" value="1"/>
</dbReference>
<organism evidence="3 4">
    <name type="scientific">Anguilla anguilla</name>
    <name type="common">European freshwater eel</name>
    <name type="synonym">Muraena anguilla</name>
    <dbReference type="NCBI Taxonomy" id="7936"/>
    <lineage>
        <taxon>Eukaryota</taxon>
        <taxon>Metazoa</taxon>
        <taxon>Chordata</taxon>
        <taxon>Craniata</taxon>
        <taxon>Vertebrata</taxon>
        <taxon>Euteleostomi</taxon>
        <taxon>Actinopterygii</taxon>
        <taxon>Neopterygii</taxon>
        <taxon>Teleostei</taxon>
        <taxon>Anguilliformes</taxon>
        <taxon>Anguillidae</taxon>
        <taxon>Anguilla</taxon>
    </lineage>
</organism>
<dbReference type="SUPFAM" id="SSF47781">
    <property type="entry name" value="RuvA domain 2-like"/>
    <property type="match status" value="2"/>
</dbReference>
<dbReference type="InterPro" id="IPR010994">
    <property type="entry name" value="RuvA_2-like"/>
</dbReference>
<dbReference type="GO" id="GO:0006139">
    <property type="term" value="P:nucleobase-containing compound metabolic process"/>
    <property type="evidence" value="ECO:0007669"/>
    <property type="project" value="InterPro"/>
</dbReference>
<reference evidence="3" key="1">
    <citation type="submission" date="2021-01" db="EMBL/GenBank/DDBJ databases">
        <title>A chromosome-scale assembly of European eel, Anguilla anguilla.</title>
        <authorList>
            <person name="Henkel C."/>
            <person name="Jong-Raadsen S.A."/>
            <person name="Dufour S."/>
            <person name="Weltzien F.-A."/>
            <person name="Palstra A.P."/>
            <person name="Pelster B."/>
            <person name="Spaink H.P."/>
            <person name="Van Den Thillart G.E."/>
            <person name="Jansen H."/>
            <person name="Zahm M."/>
            <person name="Klopp C."/>
            <person name="Cedric C."/>
            <person name="Louis A."/>
            <person name="Berthelot C."/>
            <person name="Parey E."/>
            <person name="Roest Crollius H."/>
            <person name="Montfort J."/>
            <person name="Robinson-Rechavi M."/>
            <person name="Bucao C."/>
            <person name="Bouchez O."/>
            <person name="Gislard M."/>
            <person name="Lluch J."/>
            <person name="Milhes M."/>
            <person name="Lampietro C."/>
            <person name="Lopez Roques C."/>
            <person name="Donnadieu C."/>
            <person name="Braasch I."/>
            <person name="Desvignes T."/>
            <person name="Postlethwait J."/>
            <person name="Bobe J."/>
            <person name="Guiguen Y."/>
            <person name="Dirks R."/>
        </authorList>
    </citation>
    <scope>NUCLEOTIDE SEQUENCE</scope>
    <source>
        <strain evidence="3">Tag_6206</strain>
        <tissue evidence="3">Liver</tissue>
    </source>
</reference>
<dbReference type="InterPro" id="IPR041692">
    <property type="entry name" value="HHH_9"/>
</dbReference>
<dbReference type="FunFam" id="3.30.420.140:FF:000001">
    <property type="entry name" value="RNA-binding transcriptional accessory protein"/>
    <property type="match status" value="1"/>
</dbReference>
<dbReference type="AlphaFoldDB" id="A0A9D3LJC0"/>
<dbReference type="InterPro" id="IPR023323">
    <property type="entry name" value="Tex-like_dom_sf"/>
</dbReference>
<feature type="compositionally biased region" description="Acidic residues" evidence="1">
    <location>
        <begin position="12"/>
        <end position="25"/>
    </location>
</feature>
<feature type="compositionally biased region" description="Polar residues" evidence="1">
    <location>
        <begin position="148"/>
        <end position="159"/>
    </location>
</feature>
<dbReference type="Pfam" id="PF17674">
    <property type="entry name" value="HHH_9"/>
    <property type="match status" value="1"/>
</dbReference>
<dbReference type="Proteomes" id="UP001044222">
    <property type="component" value="Chromosome 18"/>
</dbReference>
<dbReference type="InterPro" id="IPR037027">
    <property type="entry name" value="YqgF/RNaseH-like_dom_sf"/>
</dbReference>
<dbReference type="CDD" id="cd05685">
    <property type="entry name" value="S1_Tex"/>
    <property type="match status" value="1"/>
</dbReference>
<dbReference type="Pfam" id="PF12836">
    <property type="entry name" value="HHH_3"/>
    <property type="match status" value="1"/>
</dbReference>
<dbReference type="InterPro" id="IPR023319">
    <property type="entry name" value="Tex-like_HTH_dom_sf"/>
</dbReference>
<dbReference type="Pfam" id="PF00575">
    <property type="entry name" value="S1"/>
    <property type="match status" value="1"/>
</dbReference>
<dbReference type="PROSITE" id="PS50126">
    <property type="entry name" value="S1"/>
    <property type="match status" value="1"/>
</dbReference>
<dbReference type="Gene3D" id="2.40.50.140">
    <property type="entry name" value="Nucleic acid-binding proteins"/>
    <property type="match status" value="1"/>
</dbReference>
<dbReference type="FunFam" id="1.10.10.650:FF:000001">
    <property type="entry name" value="S1 RNA-binding domain 1"/>
    <property type="match status" value="1"/>
</dbReference>
<feature type="region of interest" description="Disordered" evidence="1">
    <location>
        <begin position="1"/>
        <end position="115"/>
    </location>
</feature>
<dbReference type="InterPro" id="IPR006641">
    <property type="entry name" value="YqgF/RNaseH-like_dom"/>
</dbReference>
<feature type="compositionally biased region" description="Basic and acidic residues" evidence="1">
    <location>
        <begin position="45"/>
        <end position="76"/>
    </location>
</feature>
<evidence type="ECO:0000256" key="1">
    <source>
        <dbReference type="SAM" id="MobiDB-lite"/>
    </source>
</evidence>